<dbReference type="Proteomes" id="UP000503011">
    <property type="component" value="Chromosome"/>
</dbReference>
<dbReference type="AlphaFoldDB" id="A0A6F8YQ65"/>
<dbReference type="EMBL" id="AP022871">
    <property type="protein sequence ID" value="BCB88071.1"/>
    <property type="molecule type" value="Genomic_DNA"/>
</dbReference>
<gene>
    <name evidence="2" type="ORF">Psuf_053840</name>
</gene>
<feature type="region of interest" description="Disordered" evidence="1">
    <location>
        <begin position="47"/>
        <end position="98"/>
    </location>
</feature>
<evidence type="ECO:0000313" key="2">
    <source>
        <dbReference type="EMBL" id="BCB88071.1"/>
    </source>
</evidence>
<sequence>MLTSEHGDAAGSPYDRQWLSRKGPSEILQMTAGRLFPLPVTGRACEAHPDPAPVRTTPRRCPETDSTPPVRPAGVLTRLPQTRHMRGHARPISHPEET</sequence>
<reference evidence="2 3" key="2">
    <citation type="submission" date="2020-03" db="EMBL/GenBank/DDBJ databases">
        <authorList>
            <person name="Ichikawa N."/>
            <person name="Kimura A."/>
            <person name="Kitahashi Y."/>
            <person name="Uohara A."/>
        </authorList>
    </citation>
    <scope>NUCLEOTIDE SEQUENCE [LARGE SCALE GENOMIC DNA]</scope>
    <source>
        <strain evidence="2 3">NBRC 105367</strain>
    </source>
</reference>
<dbReference type="KEGG" id="psuu:Psuf_053840"/>
<evidence type="ECO:0000313" key="3">
    <source>
        <dbReference type="Proteomes" id="UP000503011"/>
    </source>
</evidence>
<accession>A0A6F8YQ65</accession>
<reference evidence="2 3" key="1">
    <citation type="submission" date="2020-03" db="EMBL/GenBank/DDBJ databases">
        <title>Whole genome shotgun sequence of Phytohabitans suffuscus NBRC 105367.</title>
        <authorList>
            <person name="Komaki H."/>
            <person name="Tamura T."/>
        </authorList>
    </citation>
    <scope>NUCLEOTIDE SEQUENCE [LARGE SCALE GENOMIC DNA]</scope>
    <source>
        <strain evidence="2 3">NBRC 105367</strain>
    </source>
</reference>
<protein>
    <submittedName>
        <fullName evidence="2">Uncharacterized protein</fullName>
    </submittedName>
</protein>
<proteinExistence type="predicted"/>
<name>A0A6F8YQ65_9ACTN</name>
<keyword evidence="3" id="KW-1185">Reference proteome</keyword>
<evidence type="ECO:0000256" key="1">
    <source>
        <dbReference type="SAM" id="MobiDB-lite"/>
    </source>
</evidence>
<organism evidence="2 3">
    <name type="scientific">Phytohabitans suffuscus</name>
    <dbReference type="NCBI Taxonomy" id="624315"/>
    <lineage>
        <taxon>Bacteria</taxon>
        <taxon>Bacillati</taxon>
        <taxon>Actinomycetota</taxon>
        <taxon>Actinomycetes</taxon>
        <taxon>Micromonosporales</taxon>
        <taxon>Micromonosporaceae</taxon>
    </lineage>
</organism>
<feature type="compositionally biased region" description="Basic residues" evidence="1">
    <location>
        <begin position="81"/>
        <end position="91"/>
    </location>
</feature>
<feature type="region of interest" description="Disordered" evidence="1">
    <location>
        <begin position="1"/>
        <end position="21"/>
    </location>
</feature>